<dbReference type="GO" id="GO:0006302">
    <property type="term" value="P:double-strand break repair"/>
    <property type="evidence" value="ECO:0007669"/>
    <property type="project" value="InterPro"/>
</dbReference>
<evidence type="ECO:0000256" key="1">
    <source>
        <dbReference type="ARBA" id="ARBA00004202"/>
    </source>
</evidence>
<evidence type="ECO:0000256" key="5">
    <source>
        <dbReference type="ARBA" id="ARBA00023065"/>
    </source>
</evidence>
<keyword evidence="5" id="KW-0406">Ion transport</keyword>
<keyword evidence="4" id="KW-0408">Iron</keyword>
<organism evidence="8">
    <name type="scientific">bioreactor metagenome</name>
    <dbReference type="NCBI Taxonomy" id="1076179"/>
    <lineage>
        <taxon>unclassified sequences</taxon>
        <taxon>metagenomes</taxon>
        <taxon>ecological metagenomes</taxon>
    </lineage>
</organism>
<name>A0A645D0N4_9ZZZZ</name>
<evidence type="ECO:0000256" key="2">
    <source>
        <dbReference type="ARBA" id="ARBA00022448"/>
    </source>
</evidence>
<feature type="domain" description="AAA+ ATPase" evidence="7">
    <location>
        <begin position="43"/>
        <end position="219"/>
    </location>
</feature>
<dbReference type="InterPro" id="IPR003593">
    <property type="entry name" value="AAA+_ATPase"/>
</dbReference>
<gene>
    <name evidence="8" type="ORF">SDC9_129715</name>
</gene>
<evidence type="ECO:0000259" key="7">
    <source>
        <dbReference type="SMART" id="SM00382"/>
    </source>
</evidence>
<evidence type="ECO:0000256" key="4">
    <source>
        <dbReference type="ARBA" id="ARBA00023004"/>
    </source>
</evidence>
<dbReference type="PANTHER" id="PTHR42771:SF2">
    <property type="entry name" value="IRON(3+)-HYDROXAMATE IMPORT ATP-BINDING PROTEIN FHUC"/>
    <property type="match status" value="1"/>
</dbReference>
<evidence type="ECO:0000256" key="3">
    <source>
        <dbReference type="ARBA" id="ARBA00022475"/>
    </source>
</evidence>
<reference evidence="8" key="1">
    <citation type="submission" date="2019-08" db="EMBL/GenBank/DDBJ databases">
        <authorList>
            <person name="Kucharzyk K."/>
            <person name="Murdoch R.W."/>
            <person name="Higgins S."/>
            <person name="Loffler F."/>
        </authorList>
    </citation>
    <scope>NUCLEOTIDE SEQUENCE</scope>
</reference>
<dbReference type="GO" id="GO:0005886">
    <property type="term" value="C:plasma membrane"/>
    <property type="evidence" value="ECO:0007669"/>
    <property type="project" value="UniProtKB-SubCell"/>
</dbReference>
<proteinExistence type="predicted"/>
<dbReference type="InterPro" id="IPR027417">
    <property type="entry name" value="P-loop_NTPase"/>
</dbReference>
<evidence type="ECO:0000256" key="6">
    <source>
        <dbReference type="ARBA" id="ARBA00023136"/>
    </source>
</evidence>
<dbReference type="InterPro" id="IPR051535">
    <property type="entry name" value="Siderophore_ABC-ATPase"/>
</dbReference>
<comment type="caution">
    <text evidence="8">The sequence shown here is derived from an EMBL/GenBank/DDBJ whole genome shotgun (WGS) entry which is preliminary data.</text>
</comment>
<dbReference type="AlphaFoldDB" id="A0A645D0N4"/>
<keyword evidence="2" id="KW-0813">Transport</keyword>
<keyword evidence="6" id="KW-0472">Membrane</keyword>
<dbReference type="SMART" id="SM00382">
    <property type="entry name" value="AAA"/>
    <property type="match status" value="1"/>
</dbReference>
<protein>
    <recommendedName>
        <fullName evidence="7">AAA+ ATPase domain-containing protein</fullName>
    </recommendedName>
</protein>
<dbReference type="GO" id="GO:0006811">
    <property type="term" value="P:monoatomic ion transport"/>
    <property type="evidence" value="ECO:0007669"/>
    <property type="project" value="UniProtKB-KW"/>
</dbReference>
<comment type="subcellular location">
    <subcellularLocation>
        <location evidence="1">Cell membrane</location>
        <topology evidence="1">Peripheral membrane protein</topology>
    </subcellularLocation>
</comment>
<accession>A0A645D0N4</accession>
<dbReference type="EMBL" id="VSSQ01031676">
    <property type="protein sequence ID" value="MPM82653.1"/>
    <property type="molecule type" value="Genomic_DNA"/>
</dbReference>
<dbReference type="GO" id="GO:0016887">
    <property type="term" value="F:ATP hydrolysis activity"/>
    <property type="evidence" value="ECO:0007669"/>
    <property type="project" value="InterPro"/>
</dbReference>
<dbReference type="InterPro" id="IPR038729">
    <property type="entry name" value="Rad50/SbcC_AAA"/>
</dbReference>
<dbReference type="Pfam" id="PF13476">
    <property type="entry name" value="AAA_23"/>
    <property type="match status" value="1"/>
</dbReference>
<keyword evidence="3" id="KW-1003">Cell membrane</keyword>
<dbReference type="Gene3D" id="3.40.50.300">
    <property type="entry name" value="P-loop containing nucleotide triphosphate hydrolases"/>
    <property type="match status" value="1"/>
</dbReference>
<dbReference type="PANTHER" id="PTHR42771">
    <property type="entry name" value="IRON(3+)-HYDROXAMATE IMPORT ATP-BINDING PROTEIN FHUC"/>
    <property type="match status" value="1"/>
</dbReference>
<dbReference type="SUPFAM" id="SSF52540">
    <property type="entry name" value="P-loop containing nucleoside triphosphate hydrolases"/>
    <property type="match status" value="1"/>
</dbReference>
<evidence type="ECO:0000313" key="8">
    <source>
        <dbReference type="EMBL" id="MPM82653.1"/>
    </source>
</evidence>
<sequence length="239" mass="26587">MDELFSSLPVRRIEEHRLAPLSKDVWPATIPAVRQILDEGLDLSRLTVFVGENGTGKSTIVEALAQAFGLNAEGGTQNALHHTQRTESTLAEHLQLTRGAGGSKKGVFLRAETMHSHFAYLDSVGQSGRHNFQSHGESFLEFVVSRSGIRGLWVFDEAESALSFNSSLTFLSVVTDLVHDGSQVVISTHSPIFASLPEACLYEAGEWGLRRRRYDELELTQSWRLFLEAPERFLRYLGS</sequence>